<dbReference type="PANTHER" id="PTHR42983:SF1">
    <property type="entry name" value="IRON-MOLYBDENUM PROTEIN"/>
    <property type="match status" value="1"/>
</dbReference>
<protein>
    <recommendedName>
        <fullName evidence="1">Dinitrogenase iron-molybdenum cofactor biosynthesis domain-containing protein</fullName>
    </recommendedName>
</protein>
<dbReference type="CDD" id="cd00851">
    <property type="entry name" value="MTH1175"/>
    <property type="match status" value="1"/>
</dbReference>
<dbReference type="Pfam" id="PF02579">
    <property type="entry name" value="Nitro_FeMo-Co"/>
    <property type="match status" value="1"/>
</dbReference>
<gene>
    <name evidence="2" type="ORF">BXT86_05655</name>
</gene>
<dbReference type="AlphaFoldDB" id="A0A1V4QE24"/>
<evidence type="ECO:0000259" key="1">
    <source>
        <dbReference type="Pfam" id="PF02579"/>
    </source>
</evidence>
<dbReference type="InterPro" id="IPR036105">
    <property type="entry name" value="DiNase_FeMo-co_biosyn_sf"/>
</dbReference>
<dbReference type="InterPro" id="IPR003731">
    <property type="entry name" value="Di-Nase_FeMo-co_biosynth"/>
</dbReference>
<sequence>MKIVISTDNNSVSPHFGRCPYFTIIDIEEGKLKKKEVISNPGHQPGFLPQFFSERGIECIIAGGMGTRAKVLFEQYGIDTVLGVTGDIDAVIDKILDGTLEGGESLCERTRGGYTECDGHKLNN</sequence>
<evidence type="ECO:0000313" key="3">
    <source>
        <dbReference type="Proteomes" id="UP000191663"/>
    </source>
</evidence>
<dbReference type="InterPro" id="IPR033913">
    <property type="entry name" value="MTH1175_dom"/>
</dbReference>
<comment type="caution">
    <text evidence="2">The sequence shown here is derived from an EMBL/GenBank/DDBJ whole genome shotgun (WGS) entry which is preliminary data.</text>
</comment>
<dbReference type="PANTHER" id="PTHR42983">
    <property type="entry name" value="DINITROGENASE IRON-MOLYBDENUM COFACTOR PROTEIN-RELATED"/>
    <property type="match status" value="1"/>
</dbReference>
<accession>A0A1V4QE24</accession>
<proteinExistence type="predicted"/>
<organism evidence="2 3">
    <name type="scientific">candidate division WOR-3 bacterium 4484_100</name>
    <dbReference type="NCBI Taxonomy" id="1936077"/>
    <lineage>
        <taxon>Bacteria</taxon>
        <taxon>Bacteria division WOR-3</taxon>
    </lineage>
</organism>
<reference evidence="3" key="1">
    <citation type="submission" date="2017-01" db="EMBL/GenBank/DDBJ databases">
        <title>Novel pathways for hydrocarbon cycling and metabolic interdependencies in hydrothermal sediment communities.</title>
        <authorList>
            <person name="Dombrowski N."/>
            <person name="Seitz K."/>
            <person name="Teske A."/>
            <person name="Baker B."/>
        </authorList>
    </citation>
    <scope>NUCLEOTIDE SEQUENCE [LARGE SCALE GENOMIC DNA]</scope>
</reference>
<evidence type="ECO:0000313" key="2">
    <source>
        <dbReference type="EMBL" id="OPX17603.1"/>
    </source>
</evidence>
<dbReference type="EMBL" id="MUKB01000103">
    <property type="protein sequence ID" value="OPX17603.1"/>
    <property type="molecule type" value="Genomic_DNA"/>
</dbReference>
<name>A0A1V4QE24_UNCW3</name>
<dbReference type="Gene3D" id="3.30.420.130">
    <property type="entry name" value="Dinitrogenase iron-molybdenum cofactor biosynthesis domain"/>
    <property type="match status" value="1"/>
</dbReference>
<dbReference type="Proteomes" id="UP000191663">
    <property type="component" value="Unassembled WGS sequence"/>
</dbReference>
<dbReference type="SUPFAM" id="SSF53146">
    <property type="entry name" value="Nitrogenase accessory factor-like"/>
    <property type="match status" value="1"/>
</dbReference>
<feature type="domain" description="Dinitrogenase iron-molybdenum cofactor biosynthesis" evidence="1">
    <location>
        <begin position="9"/>
        <end position="95"/>
    </location>
</feature>